<dbReference type="PANTHER" id="PTHR43283">
    <property type="entry name" value="BETA-LACTAMASE-RELATED"/>
    <property type="match status" value="1"/>
</dbReference>
<dbReference type="SUPFAM" id="SSF56601">
    <property type="entry name" value="beta-lactamase/transpeptidase-like"/>
    <property type="match status" value="1"/>
</dbReference>
<protein>
    <submittedName>
        <fullName evidence="2">Serine hydrolase domain-containing protein</fullName>
        <ecNumber evidence="2">3.1.1.103</ecNumber>
    </submittedName>
</protein>
<dbReference type="GO" id="GO:0016787">
    <property type="term" value="F:hydrolase activity"/>
    <property type="evidence" value="ECO:0007669"/>
    <property type="project" value="UniProtKB-KW"/>
</dbReference>
<dbReference type="Gene3D" id="3.40.710.10">
    <property type="entry name" value="DD-peptidase/beta-lactamase superfamily"/>
    <property type="match status" value="1"/>
</dbReference>
<organism evidence="2">
    <name type="scientific">Agromyces sp. G08B096</name>
    <dbReference type="NCBI Taxonomy" id="3156399"/>
    <lineage>
        <taxon>Bacteria</taxon>
        <taxon>Bacillati</taxon>
        <taxon>Actinomycetota</taxon>
        <taxon>Actinomycetes</taxon>
        <taxon>Micrococcales</taxon>
        <taxon>Microbacteriaceae</taxon>
        <taxon>Agromyces</taxon>
    </lineage>
</organism>
<gene>
    <name evidence="2" type="ORF">ABIQ69_15900</name>
</gene>
<proteinExistence type="predicted"/>
<evidence type="ECO:0000313" key="2">
    <source>
        <dbReference type="EMBL" id="XBX82075.1"/>
    </source>
</evidence>
<dbReference type="EC" id="3.1.1.103" evidence="2"/>
<dbReference type="InterPro" id="IPR001466">
    <property type="entry name" value="Beta-lactam-related"/>
</dbReference>
<evidence type="ECO:0000259" key="1">
    <source>
        <dbReference type="Pfam" id="PF00144"/>
    </source>
</evidence>
<feature type="domain" description="Beta-lactamase-related" evidence="1">
    <location>
        <begin position="18"/>
        <end position="320"/>
    </location>
</feature>
<dbReference type="InterPro" id="IPR012338">
    <property type="entry name" value="Beta-lactam/transpept-like"/>
</dbReference>
<name>A0AAU7W5R3_9MICO</name>
<accession>A0AAU7W5R3</accession>
<dbReference type="EMBL" id="CP158374">
    <property type="protein sequence ID" value="XBX82075.1"/>
    <property type="molecule type" value="Genomic_DNA"/>
</dbReference>
<dbReference type="AlphaFoldDB" id="A0AAU7W5R3"/>
<dbReference type="InterPro" id="IPR050789">
    <property type="entry name" value="Diverse_Enzym_Activities"/>
</dbReference>
<dbReference type="Pfam" id="PF00144">
    <property type="entry name" value="Beta-lactamase"/>
    <property type="match status" value="1"/>
</dbReference>
<reference evidence="2" key="1">
    <citation type="submission" date="2024-05" db="EMBL/GenBank/DDBJ databases">
        <authorList>
            <person name="Yu L."/>
        </authorList>
    </citation>
    <scope>NUCLEOTIDE SEQUENCE</scope>
    <source>
        <strain evidence="2">G08B096</strain>
    </source>
</reference>
<keyword evidence="2" id="KW-0378">Hydrolase</keyword>
<dbReference type="RefSeq" id="WP_350348096.1">
    <property type="nucleotide sequence ID" value="NZ_CP158374.1"/>
</dbReference>
<sequence>MPAFDHAFDWVRRHTIEGPLPTAVLGIATADGIVALDAFDGRGGQTTSVDDHYPLFSITKPIVGLAALTLIEAGRLLPTTPLASAVPGFGTGRADEVQLRHLVSHTSGIVEPPMDTPGLRRLLLAPGRDFAAGTVSRYSTIAFEGVAALIEHASGAPWEERVVEVARRADAPGVTFDWTSSRHDPVGAAEQDIDWDRMKRLRHPGAGLFATAADLLALGAALLRDDGSVVSRLTVEAMRRPLTAGLPKLDPYPAERGQDWGFAWNLRHSAPGLLASDSYGHGGWAGTEFWITPSLGICFVLLTNVGGGIGRLGLDADELHNAVAAAASAG</sequence>